<feature type="compositionally biased region" description="Polar residues" evidence="1">
    <location>
        <begin position="130"/>
        <end position="145"/>
    </location>
</feature>
<name>A0A5N5MXX7_PANHP</name>
<evidence type="ECO:0000259" key="2">
    <source>
        <dbReference type="Pfam" id="PF02354"/>
    </source>
</evidence>
<feature type="region of interest" description="Disordered" evidence="1">
    <location>
        <begin position="127"/>
        <end position="148"/>
    </location>
</feature>
<dbReference type="InterPro" id="IPR003334">
    <property type="entry name" value="GPCR_2_latrophilin_rcpt_C"/>
</dbReference>
<dbReference type="AlphaFoldDB" id="A0A5N5MXX7"/>
<feature type="domain" description="GPCR family 2 latrophilin C-terminal" evidence="2">
    <location>
        <begin position="1"/>
        <end position="235"/>
    </location>
</feature>
<dbReference type="EMBL" id="VFJC01000012">
    <property type="protein sequence ID" value="KAB5559261.1"/>
    <property type="molecule type" value="Genomic_DNA"/>
</dbReference>
<evidence type="ECO:0000256" key="1">
    <source>
        <dbReference type="SAM" id="MobiDB-lite"/>
    </source>
</evidence>
<reference evidence="3 4" key="1">
    <citation type="submission" date="2019-06" db="EMBL/GenBank/DDBJ databases">
        <title>A chromosome-scale genome assembly of the striped catfish, Pangasianodon hypophthalmus.</title>
        <authorList>
            <person name="Wen M."/>
            <person name="Zahm M."/>
            <person name="Roques C."/>
            <person name="Cabau C."/>
            <person name="Klopp C."/>
            <person name="Donnadieu C."/>
            <person name="Jouanno E."/>
            <person name="Avarre J.-C."/>
            <person name="Campet M."/>
            <person name="Ha T.T.T."/>
            <person name="Dugue R."/>
            <person name="Lampietro C."/>
            <person name="Louis A."/>
            <person name="Herpin A."/>
            <person name="Echchiki A."/>
            <person name="Berthelot C."/>
            <person name="Parey E."/>
            <person name="Roest-Crollius H."/>
            <person name="Braasch I."/>
            <person name="Postlethwait J."/>
            <person name="Bobe J."/>
            <person name="Montfort J."/>
            <person name="Bouchez O."/>
            <person name="Begum T."/>
            <person name="Schartl M."/>
            <person name="Guiguen Y."/>
        </authorList>
    </citation>
    <scope>NUCLEOTIDE SEQUENCE [LARGE SCALE GENOMIC DNA]</scope>
    <source>
        <strain evidence="3 4">Indonesia</strain>
        <tissue evidence="3">Blood</tissue>
    </source>
</reference>
<organism evidence="3 4">
    <name type="scientific">Pangasianodon hypophthalmus</name>
    <name type="common">Striped catfish</name>
    <name type="synonym">Helicophagus hypophthalmus</name>
    <dbReference type="NCBI Taxonomy" id="310915"/>
    <lineage>
        <taxon>Eukaryota</taxon>
        <taxon>Metazoa</taxon>
        <taxon>Chordata</taxon>
        <taxon>Craniata</taxon>
        <taxon>Vertebrata</taxon>
        <taxon>Euteleostomi</taxon>
        <taxon>Actinopterygii</taxon>
        <taxon>Neopterygii</taxon>
        <taxon>Teleostei</taxon>
        <taxon>Ostariophysi</taxon>
        <taxon>Siluriformes</taxon>
        <taxon>Pangasiidae</taxon>
        <taxon>Pangasianodon</taxon>
    </lineage>
</organism>
<dbReference type="GO" id="GO:0016020">
    <property type="term" value="C:membrane"/>
    <property type="evidence" value="ECO:0007669"/>
    <property type="project" value="InterPro"/>
</dbReference>
<protein>
    <recommendedName>
        <fullName evidence="2">GPCR family 2 latrophilin C-terminal domain-containing protein</fullName>
    </recommendedName>
</protein>
<evidence type="ECO:0000313" key="4">
    <source>
        <dbReference type="Proteomes" id="UP000327468"/>
    </source>
</evidence>
<dbReference type="Proteomes" id="UP000327468">
    <property type="component" value="Chromosome 11"/>
</dbReference>
<dbReference type="GO" id="GO:0004930">
    <property type="term" value="F:G protein-coupled receptor activity"/>
    <property type="evidence" value="ECO:0007669"/>
    <property type="project" value="InterPro"/>
</dbReference>
<proteinExistence type="predicted"/>
<gene>
    <name evidence="3" type="ORF">PHYPO_G00026970</name>
</gene>
<feature type="region of interest" description="Disordered" evidence="1">
    <location>
        <begin position="52"/>
        <end position="80"/>
    </location>
</feature>
<accession>A0A5N5MXX7</accession>
<dbReference type="Pfam" id="PF02354">
    <property type="entry name" value="Latrophilin"/>
    <property type="match status" value="1"/>
</dbReference>
<keyword evidence="4" id="KW-1185">Reference proteome</keyword>
<evidence type="ECO:0000313" key="3">
    <source>
        <dbReference type="EMBL" id="KAB5559261.1"/>
    </source>
</evidence>
<sequence length="235" mass="26006">MDTLPLNGNFNNSYSLRNGDYGNGGIGLDEAAFEKMIISDLVHSNLRTCAKRQRQEPHISTRNAAGGGTSSKDEATVAETTSLVPVDSESSHLLVGSLSLHHQHHLDAPLIPQRTHSLLYYTQERVRTEPTATKHSLQPPTTDSLYSRELNLRDSPLTESGLQTEQLSPSKHSEDEDAYYKSMPDLGAGQQLHTYYQMSRGSSDGYIIPIPQSPKEECEPEVDVREGQMQLITSL</sequence>
<comment type="caution">
    <text evidence="3">The sequence shown here is derived from an EMBL/GenBank/DDBJ whole genome shotgun (WGS) entry which is preliminary data.</text>
</comment>